<evidence type="ECO:0000313" key="3">
    <source>
        <dbReference type="EMBL" id="WRO07030.1"/>
    </source>
</evidence>
<protein>
    <submittedName>
        <fullName evidence="2">General secretion pathway protein</fullName>
    </submittedName>
    <submittedName>
        <fullName evidence="3">Type II secretion system protein</fullName>
    </submittedName>
</protein>
<keyword evidence="1" id="KW-0488">Methylation</keyword>
<dbReference type="InterPro" id="IPR000983">
    <property type="entry name" value="Bac_GSPG_pilin"/>
</dbReference>
<dbReference type="PRINTS" id="PR00813">
    <property type="entry name" value="BCTERIALGSPG"/>
</dbReference>
<sequence length="116" mass="12628">MYNFMKKLRKHQKGFTLIELLVVVAILGVLAAVVVPNVAKFIGSGKTEAMATELHTIQLAVTAYMADNLTDEMTAITSTNDFSGTDIAPYLVTLTTEFYYSITTAGVVTQTEEQVS</sequence>
<gene>
    <name evidence="2" type="ORF">DEHALATV1_1133</name>
    <name evidence="3" type="ORF">VLL09_06480</name>
</gene>
<dbReference type="GO" id="GO:0015627">
    <property type="term" value="C:type II protein secretion system complex"/>
    <property type="evidence" value="ECO:0007669"/>
    <property type="project" value="InterPro"/>
</dbReference>
<dbReference type="EMBL" id="CP141531">
    <property type="protein sequence ID" value="WRO07030.1"/>
    <property type="molecule type" value="Genomic_DNA"/>
</dbReference>
<dbReference type="Proteomes" id="UP001327986">
    <property type="component" value="Chromosome"/>
</dbReference>
<dbReference type="Pfam" id="PF07963">
    <property type="entry name" value="N_methyl"/>
    <property type="match status" value="1"/>
</dbReference>
<dbReference type="RefSeq" id="WP_096476890.1">
    <property type="nucleotide sequence ID" value="NZ_AP017649.1"/>
</dbReference>
<dbReference type="PANTHER" id="PTHR30093">
    <property type="entry name" value="GENERAL SECRETION PATHWAY PROTEIN G"/>
    <property type="match status" value="1"/>
</dbReference>
<dbReference type="PROSITE" id="PS00409">
    <property type="entry name" value="PROKAR_NTER_METHYL"/>
    <property type="match status" value="1"/>
</dbReference>
<dbReference type="GO" id="GO:0015628">
    <property type="term" value="P:protein secretion by the type II secretion system"/>
    <property type="evidence" value="ECO:0007669"/>
    <property type="project" value="InterPro"/>
</dbReference>
<proteinExistence type="predicted"/>
<dbReference type="SUPFAM" id="SSF54523">
    <property type="entry name" value="Pili subunits"/>
    <property type="match status" value="1"/>
</dbReference>
<reference evidence="3" key="2">
    <citation type="submission" date="2023-12" db="EMBL/GenBank/DDBJ databases">
        <title>Isolation of organohalide respiring bacteria Dehalococcoides mccartyi strain GPTCE1 in groundwater collected near a chemical plant in Suzhou, China.</title>
        <authorList>
            <person name="Liu G."/>
        </authorList>
    </citation>
    <scope>NUCLEOTIDE SEQUENCE</scope>
    <source>
        <strain evidence="3">GPTCE1</strain>
    </source>
</reference>
<dbReference type="AlphaFoldDB" id="A0AB38Z902"/>
<name>A0AB38Z902_9CHLR</name>
<accession>A0AB38Z902</accession>
<dbReference type="Proteomes" id="UP000218257">
    <property type="component" value="Chromosome"/>
</dbReference>
<reference evidence="2 4" key="1">
    <citation type="journal article" date="2017" name="Sci. Rep.">
        <title>Isolation and genomic characterization of a Dehalococcoides strain suggests genomic rearrangement during culture.</title>
        <authorList>
            <person name="Yohda M."/>
            <person name="Ikegami K."/>
            <person name="Aita Y."/>
            <person name="Kitajima M."/>
            <person name="Takechi A."/>
            <person name="Iwamoto M."/>
            <person name="Fukuda T."/>
            <person name="Tamura N."/>
            <person name="Shibasaki J."/>
            <person name="Koike S."/>
            <person name="Komatsu D."/>
            <person name="Miyagi S."/>
            <person name="Nishimura M."/>
            <person name="Uchino Y."/>
            <person name="Shiroma A."/>
            <person name="Shimoji M."/>
            <person name="Tamotsu H."/>
            <person name="Ashimine N."/>
            <person name="Shinzato M."/>
            <person name="Ohki S."/>
            <person name="Nakano K."/>
            <person name="Teruya K."/>
            <person name="Satou K."/>
            <person name="Hirano T."/>
            <person name="Yagi O."/>
        </authorList>
    </citation>
    <scope>NUCLEOTIDE SEQUENCE [LARGE SCALE GENOMIC DNA]</scope>
    <source>
        <strain evidence="2 4">UCH-ATV1</strain>
    </source>
</reference>
<dbReference type="NCBIfam" id="TIGR02532">
    <property type="entry name" value="IV_pilin_GFxxxE"/>
    <property type="match status" value="1"/>
</dbReference>
<dbReference type="InterPro" id="IPR045584">
    <property type="entry name" value="Pilin-like"/>
</dbReference>
<dbReference type="EMBL" id="AP017649">
    <property type="protein sequence ID" value="BAZ97761.1"/>
    <property type="molecule type" value="Genomic_DNA"/>
</dbReference>
<evidence type="ECO:0000313" key="5">
    <source>
        <dbReference type="Proteomes" id="UP001327986"/>
    </source>
</evidence>
<organism evidence="3 5">
    <name type="scientific">Dehalococcoides mccartyi</name>
    <dbReference type="NCBI Taxonomy" id="61435"/>
    <lineage>
        <taxon>Bacteria</taxon>
        <taxon>Bacillati</taxon>
        <taxon>Chloroflexota</taxon>
        <taxon>Dehalococcoidia</taxon>
        <taxon>Dehalococcoidales</taxon>
        <taxon>Dehalococcoidaceae</taxon>
        <taxon>Dehalococcoides</taxon>
    </lineage>
</organism>
<dbReference type="InterPro" id="IPR012902">
    <property type="entry name" value="N_methyl_site"/>
</dbReference>
<evidence type="ECO:0000313" key="4">
    <source>
        <dbReference type="Proteomes" id="UP000218257"/>
    </source>
</evidence>
<evidence type="ECO:0000313" key="2">
    <source>
        <dbReference type="EMBL" id="BAZ97761.1"/>
    </source>
</evidence>
<evidence type="ECO:0000256" key="1">
    <source>
        <dbReference type="ARBA" id="ARBA00022481"/>
    </source>
</evidence>
<dbReference type="Gene3D" id="3.30.700.10">
    <property type="entry name" value="Glycoprotein, Type 4 Pilin"/>
    <property type="match status" value="1"/>
</dbReference>